<reference evidence="2" key="2">
    <citation type="submission" date="2019-10" db="EMBL/GenBank/DDBJ databases">
        <title>Conservation and host-specific expression of non-tandemly repeated heterogenous ribosome RNA gene in arbuscular mycorrhizal fungi.</title>
        <authorList>
            <person name="Maeda T."/>
            <person name="Kobayashi Y."/>
            <person name="Nakagawa T."/>
            <person name="Ezawa T."/>
            <person name="Yamaguchi K."/>
            <person name="Bino T."/>
            <person name="Nishimoto Y."/>
            <person name="Shigenobu S."/>
            <person name="Kawaguchi M."/>
        </authorList>
    </citation>
    <scope>NUCLEOTIDE SEQUENCE</scope>
    <source>
        <strain evidence="2">HR1</strain>
    </source>
</reference>
<evidence type="ECO:0000313" key="3">
    <source>
        <dbReference type="Proteomes" id="UP000247702"/>
    </source>
</evidence>
<comment type="caution">
    <text evidence="1">The sequence shown here is derived from an EMBL/GenBank/DDBJ whole genome shotgun (WGS) entry which is preliminary data.</text>
</comment>
<dbReference type="EMBL" id="BLAL01000215">
    <property type="protein sequence ID" value="GES92587.1"/>
    <property type="molecule type" value="Genomic_DNA"/>
</dbReference>
<evidence type="ECO:0000313" key="2">
    <source>
        <dbReference type="EMBL" id="GES92587.1"/>
    </source>
</evidence>
<accession>A0A2Z6RAN6</accession>
<sequence>MHTPTIFDQTDYAYDSVSFDEYLSDLSSYTDNTSDLRSDNYNDYKSNYESNNEEATCASTNITATSSFLYSLRQEKFSNDFTLKDLLNVIQKILSSLPRDMLDDKGSLSCLPIYSFLFLNEKGSSLYNAYDQDEVENKLVIKINQDDQAPKFSVADDISEVYGLPGIHKCINGQMSLRSVINIDMLKKDMKTADVKNQEVFI</sequence>
<organism evidence="1 3">
    <name type="scientific">Rhizophagus clarus</name>
    <dbReference type="NCBI Taxonomy" id="94130"/>
    <lineage>
        <taxon>Eukaryota</taxon>
        <taxon>Fungi</taxon>
        <taxon>Fungi incertae sedis</taxon>
        <taxon>Mucoromycota</taxon>
        <taxon>Glomeromycotina</taxon>
        <taxon>Glomeromycetes</taxon>
        <taxon>Glomerales</taxon>
        <taxon>Glomeraceae</taxon>
        <taxon>Rhizophagus</taxon>
    </lineage>
</organism>
<name>A0A2Z6RAN6_9GLOM</name>
<protein>
    <submittedName>
        <fullName evidence="1">Uncharacterized protein</fullName>
    </submittedName>
</protein>
<dbReference type="EMBL" id="BEXD01002684">
    <property type="protein sequence ID" value="GBB99110.1"/>
    <property type="molecule type" value="Genomic_DNA"/>
</dbReference>
<reference evidence="1 3" key="1">
    <citation type="submission" date="2017-11" db="EMBL/GenBank/DDBJ databases">
        <title>The genome of Rhizophagus clarus HR1 reveals common genetic basis of auxotrophy among arbuscular mycorrhizal fungi.</title>
        <authorList>
            <person name="Kobayashi Y."/>
        </authorList>
    </citation>
    <scope>NUCLEOTIDE SEQUENCE [LARGE SCALE GENOMIC DNA]</scope>
    <source>
        <strain evidence="1 3">HR1</strain>
    </source>
</reference>
<dbReference type="Proteomes" id="UP000247702">
    <property type="component" value="Unassembled WGS sequence"/>
</dbReference>
<proteinExistence type="predicted"/>
<dbReference type="STRING" id="94130.A0A2Z6RAN6"/>
<dbReference type="Proteomes" id="UP000615446">
    <property type="component" value="Unassembled WGS sequence"/>
</dbReference>
<dbReference type="AlphaFoldDB" id="A0A2Z6RAN6"/>
<keyword evidence="3" id="KW-1185">Reference proteome</keyword>
<dbReference type="OrthoDB" id="2394087at2759"/>
<evidence type="ECO:0000313" key="1">
    <source>
        <dbReference type="EMBL" id="GBB99110.1"/>
    </source>
</evidence>
<gene>
    <name evidence="2" type="ORF">RCL2_001935900</name>
    <name evidence="1" type="ORF">RclHR1_34130001</name>
</gene>